<name>A0A518DLE2_9BACT</name>
<dbReference type="Proteomes" id="UP000317648">
    <property type="component" value="Chromosome"/>
</dbReference>
<dbReference type="RefSeq" id="WP_145048794.1">
    <property type="nucleotide sequence ID" value="NZ_CP036433.1"/>
</dbReference>
<protein>
    <submittedName>
        <fullName evidence="1">Uncharacterized protein</fullName>
    </submittedName>
</protein>
<dbReference type="EMBL" id="CP036433">
    <property type="protein sequence ID" value="QDU92653.1"/>
    <property type="molecule type" value="Genomic_DNA"/>
</dbReference>
<gene>
    <name evidence="1" type="ORF">Pla8534_04010</name>
</gene>
<proteinExistence type="predicted"/>
<dbReference type="AlphaFoldDB" id="A0A518DLE2"/>
<organism evidence="1 2">
    <name type="scientific">Lignipirellula cremea</name>
    <dbReference type="NCBI Taxonomy" id="2528010"/>
    <lineage>
        <taxon>Bacteria</taxon>
        <taxon>Pseudomonadati</taxon>
        <taxon>Planctomycetota</taxon>
        <taxon>Planctomycetia</taxon>
        <taxon>Pirellulales</taxon>
        <taxon>Pirellulaceae</taxon>
        <taxon>Lignipirellula</taxon>
    </lineage>
</organism>
<dbReference type="OrthoDB" id="9946736at2"/>
<reference evidence="1 2" key="1">
    <citation type="submission" date="2019-02" db="EMBL/GenBank/DDBJ databases">
        <title>Deep-cultivation of Planctomycetes and their phenomic and genomic characterization uncovers novel biology.</title>
        <authorList>
            <person name="Wiegand S."/>
            <person name="Jogler M."/>
            <person name="Boedeker C."/>
            <person name="Pinto D."/>
            <person name="Vollmers J."/>
            <person name="Rivas-Marin E."/>
            <person name="Kohn T."/>
            <person name="Peeters S.H."/>
            <person name="Heuer A."/>
            <person name="Rast P."/>
            <person name="Oberbeckmann S."/>
            <person name="Bunk B."/>
            <person name="Jeske O."/>
            <person name="Meyerdierks A."/>
            <person name="Storesund J.E."/>
            <person name="Kallscheuer N."/>
            <person name="Luecker S."/>
            <person name="Lage O.M."/>
            <person name="Pohl T."/>
            <person name="Merkel B.J."/>
            <person name="Hornburger P."/>
            <person name="Mueller R.-W."/>
            <person name="Bruemmer F."/>
            <person name="Labrenz M."/>
            <person name="Spormann A.M."/>
            <person name="Op den Camp H."/>
            <person name="Overmann J."/>
            <person name="Amann R."/>
            <person name="Jetten M.S.M."/>
            <person name="Mascher T."/>
            <person name="Medema M.H."/>
            <person name="Devos D.P."/>
            <person name="Kaster A.-K."/>
            <person name="Ovreas L."/>
            <person name="Rohde M."/>
            <person name="Galperin M.Y."/>
            <person name="Jogler C."/>
        </authorList>
    </citation>
    <scope>NUCLEOTIDE SEQUENCE [LARGE SCALE GENOMIC DNA]</scope>
    <source>
        <strain evidence="1 2">Pla85_3_4</strain>
    </source>
</reference>
<sequence length="241" mass="27599">MKHRLDLDFLSLLAAATREGGISWRHVGGDGYRSTSEVYNLSWLYWYRVDGITIGRMGLIVAIQDQSLAFPWGTEGMEVAKQLLNEIDGKWISYHFGLVKGCKEMLPNDLPSTPVVRMQQPCIMVLSLLRQATQAGEILWRQDRDNPNSFYSHFNHKKMEITFRQPADYDENPIGNLVVELLLEGANIPFACGTDGYFLIEEILSFSIPDYQRAIRDREAALAREIESLRRMIRQSPAEEK</sequence>
<dbReference type="KEGG" id="lcre:Pla8534_04010"/>
<keyword evidence="2" id="KW-1185">Reference proteome</keyword>
<evidence type="ECO:0000313" key="1">
    <source>
        <dbReference type="EMBL" id="QDU92653.1"/>
    </source>
</evidence>
<evidence type="ECO:0000313" key="2">
    <source>
        <dbReference type="Proteomes" id="UP000317648"/>
    </source>
</evidence>
<accession>A0A518DLE2</accession>